<dbReference type="OrthoDB" id="262508at2"/>
<dbReference type="EMBL" id="VCEI01000025">
    <property type="protein sequence ID" value="TLU91933.1"/>
    <property type="molecule type" value="Genomic_DNA"/>
</dbReference>
<dbReference type="AlphaFoldDB" id="A0A5R9KAR9"/>
<dbReference type="Gene3D" id="1.25.10.10">
    <property type="entry name" value="Leucine-rich Repeat Variant"/>
    <property type="match status" value="1"/>
</dbReference>
<protein>
    <submittedName>
        <fullName evidence="1">Uncharacterized protein</fullName>
    </submittedName>
</protein>
<reference evidence="1 2" key="1">
    <citation type="submission" date="2019-05" db="EMBL/GenBank/DDBJ databases">
        <authorList>
            <person name="Qu J.-H."/>
        </authorList>
    </citation>
    <scope>NUCLEOTIDE SEQUENCE [LARGE SCALE GENOMIC DNA]</scope>
    <source>
        <strain evidence="1 2">Z12</strain>
    </source>
</reference>
<dbReference type="InterPro" id="IPR011989">
    <property type="entry name" value="ARM-like"/>
</dbReference>
<comment type="caution">
    <text evidence="1">The sequence shown here is derived from an EMBL/GenBank/DDBJ whole genome shotgun (WGS) entry which is preliminary data.</text>
</comment>
<organism evidence="1 2">
    <name type="scientific">Dyadobacter sediminis</name>
    <dbReference type="NCBI Taxonomy" id="1493691"/>
    <lineage>
        <taxon>Bacteria</taxon>
        <taxon>Pseudomonadati</taxon>
        <taxon>Bacteroidota</taxon>
        <taxon>Cytophagia</taxon>
        <taxon>Cytophagales</taxon>
        <taxon>Spirosomataceae</taxon>
        <taxon>Dyadobacter</taxon>
    </lineage>
</organism>
<dbReference type="SUPFAM" id="SSF48371">
    <property type="entry name" value="ARM repeat"/>
    <property type="match status" value="1"/>
</dbReference>
<dbReference type="RefSeq" id="WP_138282042.1">
    <property type="nucleotide sequence ID" value="NZ_BMGE01000003.1"/>
</dbReference>
<evidence type="ECO:0000313" key="1">
    <source>
        <dbReference type="EMBL" id="TLU91933.1"/>
    </source>
</evidence>
<accession>A0A5R9KAR9</accession>
<dbReference type="InterPro" id="IPR043746">
    <property type="entry name" value="DUF5691"/>
</dbReference>
<sequence>MIASEILKAALLGTDKYMPQPSPSLQETGQKIALQHPDKEDHFLKLAITTLLYEEAGRNPLYVENTLPECPVETLPLISKKLHGNIMAALISKEEVLFQYFMNDVNKSNSVLTPELVPLILNKALEHKKSAFPLVKACGETGKWLCQLNESWRILLENREEENIWETGNFESRKAFLKNVRNTDPQRAIELLEQAISAENAANRLALIELLDQNLSIADEPFLQSLLKDKSQKIKEAAIRLLQKMQGSAVNKRYLEYLLSAISIKEERHLLLTKKKVLIIRDDISPDENLFKTGIDKVSAHKDVPDPIYVTGQILQYMDPATLARHLNVTEPELIRLFLQHKDSKHLLGYLAQSASFFKNKIWALALLHTQEIQDITLLDALTEHERMPFYEQFIIDSLHQLLTYLLTDDYSLLPESLSERLLEHLSKNPYIISQPVYQRLALHLPVQTLSALKHYAEDASETYQHRYFKAQALEMMRIIDLKNNII</sequence>
<name>A0A5R9KAR9_9BACT</name>
<dbReference type="Pfam" id="PF18944">
    <property type="entry name" value="DUF5691"/>
    <property type="match status" value="1"/>
</dbReference>
<evidence type="ECO:0000313" key="2">
    <source>
        <dbReference type="Proteomes" id="UP000309788"/>
    </source>
</evidence>
<proteinExistence type="predicted"/>
<keyword evidence="2" id="KW-1185">Reference proteome</keyword>
<gene>
    <name evidence="1" type="ORF">FEM55_14295</name>
</gene>
<dbReference type="InterPro" id="IPR016024">
    <property type="entry name" value="ARM-type_fold"/>
</dbReference>
<dbReference type="Proteomes" id="UP000309788">
    <property type="component" value="Unassembled WGS sequence"/>
</dbReference>